<dbReference type="InterPro" id="IPR014105">
    <property type="entry name" value="Carotenoid/retinoid_OxRdtase"/>
</dbReference>
<evidence type="ECO:0000256" key="3">
    <source>
        <dbReference type="ARBA" id="ARBA00022746"/>
    </source>
</evidence>
<evidence type="ECO:0000313" key="8">
    <source>
        <dbReference type="Proteomes" id="UP000831327"/>
    </source>
</evidence>
<dbReference type="Proteomes" id="UP000831327">
    <property type="component" value="Chromosome"/>
</dbReference>
<dbReference type="PRINTS" id="PR00419">
    <property type="entry name" value="ADXRDTASE"/>
</dbReference>
<dbReference type="SUPFAM" id="SSF51905">
    <property type="entry name" value="FAD/NAD(P)-binding domain"/>
    <property type="match status" value="1"/>
</dbReference>
<dbReference type="PANTHER" id="PTHR43734:SF7">
    <property type="entry name" value="4,4'-DIAPONEUROSPORENE OXYGENASE"/>
    <property type="match status" value="1"/>
</dbReference>
<dbReference type="InterPro" id="IPR002937">
    <property type="entry name" value="Amino_oxidase"/>
</dbReference>
<evidence type="ECO:0000256" key="2">
    <source>
        <dbReference type="ARBA" id="ARBA00006046"/>
    </source>
</evidence>
<comment type="similarity">
    <text evidence="2 5">Belongs to the carotenoid/retinoid oxidoreductase family.</text>
</comment>
<keyword evidence="8" id="KW-1185">Reference proteome</keyword>
<dbReference type="InterPro" id="IPR054841">
    <property type="entry name" value="carotdesatCrtD"/>
</dbReference>
<reference evidence="7 8" key="1">
    <citation type="journal article" date="2016" name="Microbes Environ.">
        <title>Phylogenetically diverse aerobic anoxygenic phototrophic bacteria isolated from epilithic biofilms in Tama river, Japan.</title>
        <authorList>
            <person name="Hirose S."/>
            <person name="Matsuura K."/>
            <person name="Haruta S."/>
        </authorList>
    </citation>
    <scope>NUCLEOTIDE SEQUENCE [LARGE SCALE GENOMIC DNA]</scope>
    <source>
        <strain evidence="7 8">S08</strain>
    </source>
</reference>
<dbReference type="RefSeq" id="WP_244459510.1">
    <property type="nucleotide sequence ID" value="NZ_AP025637.1"/>
</dbReference>
<evidence type="ECO:0000313" key="7">
    <source>
        <dbReference type="EMBL" id="BDG72303.1"/>
    </source>
</evidence>
<dbReference type="PANTHER" id="PTHR43734">
    <property type="entry name" value="PHYTOENE DESATURASE"/>
    <property type="match status" value="1"/>
</dbReference>
<name>A0ABM7Y380_9PROT</name>
<dbReference type="NCBIfam" id="TIGR02734">
    <property type="entry name" value="crtI_fam"/>
    <property type="match status" value="1"/>
</dbReference>
<evidence type="ECO:0000256" key="5">
    <source>
        <dbReference type="RuleBase" id="RU362075"/>
    </source>
</evidence>
<accession>A0ABM7Y380</accession>
<dbReference type="Gene3D" id="3.50.50.60">
    <property type="entry name" value="FAD/NAD(P)-binding domain"/>
    <property type="match status" value="2"/>
</dbReference>
<feature type="domain" description="Amine oxidase" evidence="6">
    <location>
        <begin position="13"/>
        <end position="303"/>
    </location>
</feature>
<organism evidence="7 8">
    <name type="scientific">Roseomonas fluvialis</name>
    <dbReference type="NCBI Taxonomy" id="1750527"/>
    <lineage>
        <taxon>Bacteria</taxon>
        <taxon>Pseudomonadati</taxon>
        <taxon>Pseudomonadota</taxon>
        <taxon>Alphaproteobacteria</taxon>
        <taxon>Acetobacterales</taxon>
        <taxon>Roseomonadaceae</taxon>
        <taxon>Roseomonas</taxon>
    </lineage>
</organism>
<gene>
    <name evidence="7" type="ORF">Rmf_22320</name>
</gene>
<dbReference type="NCBIfam" id="NF045637">
    <property type="entry name" value="carotdesatCrtDProt"/>
    <property type="match status" value="1"/>
</dbReference>
<evidence type="ECO:0000256" key="4">
    <source>
        <dbReference type="ARBA" id="ARBA00023002"/>
    </source>
</evidence>
<comment type="pathway">
    <text evidence="1 5">Carotenoid biosynthesis.</text>
</comment>
<evidence type="ECO:0000259" key="6">
    <source>
        <dbReference type="Pfam" id="PF01593"/>
    </source>
</evidence>
<evidence type="ECO:0000256" key="1">
    <source>
        <dbReference type="ARBA" id="ARBA00004829"/>
    </source>
</evidence>
<sequence length="509" mass="54376">MPEPRVIVVGAGMGGLAAAADLARRGARVTVLDRADAPGGKMRRIEVDDVGIDGGPTVFTMKWIFDGLFGDAGQRVEDHLTLHKADILARHAWRRGGRLDLFADVGRSAEAIGDFAGAREAAAYRAFCTRAQGIYRTLVGPFIASERPSQFDLVRRIGFAHVDSLVRTSPFATLWNALGEHFADQRLRQLFARYATYVGCSPFLAPATLMLIAHVEQEGVWLVKGGMRRVAEAVRGLAESQGAVFRFGTQVQRIRVERGRATGVDLADGERIEADAVVFNGAPDALAAGLLGDAARPATDPVPREARTLSAVTWCVHAPTEGFTLDHHNVFFAEDYRAEFETIFRRRAIVPTPTVYICAQDRGGIDRPAPGARERLLVLVNAPPDGDRAPMDATATEVVAGHAFALLRDCGLTIRREDGAAVATTPAGFDALFPATGGALYGRLGHGFNGSFARPGARSAVAGLYLAGGGVHPGPGVPMATMSGRLAAARLLEDRAGRRRTVIAMKVGR</sequence>
<dbReference type="InterPro" id="IPR036188">
    <property type="entry name" value="FAD/NAD-bd_sf"/>
</dbReference>
<proteinExistence type="inferred from homology"/>
<keyword evidence="4 5" id="KW-0560">Oxidoreductase</keyword>
<protein>
    <submittedName>
        <fullName evidence="7">Phytoene desaturase</fullName>
    </submittedName>
</protein>
<dbReference type="EMBL" id="AP025637">
    <property type="protein sequence ID" value="BDG72303.1"/>
    <property type="molecule type" value="Genomic_DNA"/>
</dbReference>
<keyword evidence="3 5" id="KW-0125">Carotenoid biosynthesis</keyword>
<dbReference type="Pfam" id="PF01593">
    <property type="entry name" value="Amino_oxidase"/>
    <property type="match status" value="1"/>
</dbReference>